<keyword evidence="2" id="KW-1185">Reference proteome</keyword>
<comment type="caution">
    <text evidence="1">The sequence shown here is derived from an EMBL/GenBank/DDBJ whole genome shotgun (WGS) entry which is preliminary data.</text>
</comment>
<protein>
    <submittedName>
        <fullName evidence="1">Uncharacterized protein</fullName>
    </submittedName>
</protein>
<dbReference type="RefSeq" id="WP_088648262.1">
    <property type="nucleotide sequence ID" value="NZ_AQQR01000001.1"/>
</dbReference>
<dbReference type="Proteomes" id="UP000215377">
    <property type="component" value="Unassembled WGS sequence"/>
</dbReference>
<sequence length="61" mass="6657">MFTPSRGEQRKLADYLDEIADEKLIGHPPGPSDPVSASRISLGAAYRLVAADMRELSEART</sequence>
<gene>
    <name evidence="1" type="ORF">ATO3_02795</name>
</gene>
<proteinExistence type="predicted"/>
<reference evidence="1 2" key="1">
    <citation type="submission" date="2013-04" db="EMBL/GenBank/DDBJ databases">
        <title>Oceanicola sp. 22II1-22F33 Genome Sequencing.</title>
        <authorList>
            <person name="Lai Q."/>
            <person name="Li G."/>
            <person name="Shao Z."/>
        </authorList>
    </citation>
    <scope>NUCLEOTIDE SEQUENCE [LARGE SCALE GENOMIC DNA]</scope>
    <source>
        <strain evidence="1 2">22II1-22F33</strain>
    </source>
</reference>
<evidence type="ECO:0000313" key="2">
    <source>
        <dbReference type="Proteomes" id="UP000215377"/>
    </source>
</evidence>
<evidence type="ECO:0000313" key="1">
    <source>
        <dbReference type="EMBL" id="OWU77626.1"/>
    </source>
</evidence>
<dbReference type="AlphaFoldDB" id="A0A225NZY7"/>
<name>A0A225NZY7_9RHOB</name>
<dbReference type="EMBL" id="AQQR01000001">
    <property type="protein sequence ID" value="OWU77626.1"/>
    <property type="molecule type" value="Genomic_DNA"/>
</dbReference>
<accession>A0A225NZY7</accession>
<organism evidence="1 2">
    <name type="scientific">Marinibacterium profundimaris</name>
    <dbReference type="NCBI Taxonomy" id="1679460"/>
    <lineage>
        <taxon>Bacteria</taxon>
        <taxon>Pseudomonadati</taxon>
        <taxon>Pseudomonadota</taxon>
        <taxon>Alphaproteobacteria</taxon>
        <taxon>Rhodobacterales</taxon>
        <taxon>Paracoccaceae</taxon>
        <taxon>Marinibacterium</taxon>
    </lineage>
</organism>
<dbReference type="OrthoDB" id="7873890at2"/>